<dbReference type="Pfam" id="PF00106">
    <property type="entry name" value="adh_short"/>
    <property type="match status" value="1"/>
</dbReference>
<dbReference type="SUPFAM" id="SSF51735">
    <property type="entry name" value="NAD(P)-binding Rossmann-fold domains"/>
    <property type="match status" value="1"/>
</dbReference>
<dbReference type="Gene3D" id="3.40.50.720">
    <property type="entry name" value="NAD(P)-binding Rossmann-like Domain"/>
    <property type="match status" value="1"/>
</dbReference>
<name>A0A4P9ZSX9_9FUNG</name>
<dbReference type="InterPro" id="IPR036291">
    <property type="entry name" value="NAD(P)-bd_dom_sf"/>
</dbReference>
<dbReference type="AlphaFoldDB" id="A0A4P9ZSX9"/>
<sequence>MFPASTSLQDKVLVIVGSPRGLTHAFATTAAQQGAKIALIQRVCARDTEFDTVYSETRALRRAGATVLPFIADVRNPQEIAEVMASIFDEFGSLDYLVSILGSLQMIESFDTAEKDFSSMLTVDTQGTRICIRAAVPYLLQSQTPHVLISAPPLMFNDDWNMANSPYSMTKFAISMCARGLMSELSSTHISINAIWPRIMIHVDELNRASGYSLWRHLTRRPDIVVDAAYWIFSQPRSDTLTGRFWYDEDVLRQAGITDFSHYQTAPPAPVRTVTNKPSSISSDSTAHSTGKDSFRFPRKVSSFFSLKNRHKISVGHGRK</sequence>
<dbReference type="InterPro" id="IPR051935">
    <property type="entry name" value="HSDL2"/>
</dbReference>
<evidence type="ECO:0000256" key="1">
    <source>
        <dbReference type="SAM" id="MobiDB-lite"/>
    </source>
</evidence>
<proteinExistence type="predicted"/>
<dbReference type="PRINTS" id="PR00081">
    <property type="entry name" value="GDHRDH"/>
</dbReference>
<evidence type="ECO:0008006" key="4">
    <source>
        <dbReference type="Google" id="ProtNLM"/>
    </source>
</evidence>
<dbReference type="PANTHER" id="PTHR42808">
    <property type="entry name" value="HYDROXYSTEROID DEHYDROGENASE-LIKE PROTEIN 2"/>
    <property type="match status" value="1"/>
</dbReference>
<organism evidence="2 3">
    <name type="scientific">Dimargaris cristalligena</name>
    <dbReference type="NCBI Taxonomy" id="215637"/>
    <lineage>
        <taxon>Eukaryota</taxon>
        <taxon>Fungi</taxon>
        <taxon>Fungi incertae sedis</taxon>
        <taxon>Zoopagomycota</taxon>
        <taxon>Kickxellomycotina</taxon>
        <taxon>Dimargaritomycetes</taxon>
        <taxon>Dimargaritales</taxon>
        <taxon>Dimargaritaceae</taxon>
        <taxon>Dimargaris</taxon>
    </lineage>
</organism>
<reference evidence="3" key="1">
    <citation type="journal article" date="2018" name="Nat. Microbiol.">
        <title>Leveraging single-cell genomics to expand the fungal tree of life.</title>
        <authorList>
            <person name="Ahrendt S.R."/>
            <person name="Quandt C.A."/>
            <person name="Ciobanu D."/>
            <person name="Clum A."/>
            <person name="Salamov A."/>
            <person name="Andreopoulos B."/>
            <person name="Cheng J.F."/>
            <person name="Woyke T."/>
            <person name="Pelin A."/>
            <person name="Henrissat B."/>
            <person name="Reynolds N.K."/>
            <person name="Benny G.L."/>
            <person name="Smith M.E."/>
            <person name="James T.Y."/>
            <person name="Grigoriev I.V."/>
        </authorList>
    </citation>
    <scope>NUCLEOTIDE SEQUENCE [LARGE SCALE GENOMIC DNA]</scope>
    <source>
        <strain evidence="3">RSA 468</strain>
    </source>
</reference>
<dbReference type="EMBL" id="ML002637">
    <property type="protein sequence ID" value="RKP36535.1"/>
    <property type="molecule type" value="Genomic_DNA"/>
</dbReference>
<feature type="compositionally biased region" description="Low complexity" evidence="1">
    <location>
        <begin position="279"/>
        <end position="289"/>
    </location>
</feature>
<keyword evidence="3" id="KW-1185">Reference proteome</keyword>
<gene>
    <name evidence="2" type="ORF">BJ085DRAFT_31705</name>
</gene>
<accession>A0A4P9ZSX9</accession>
<dbReference type="PANTHER" id="PTHR42808:SF3">
    <property type="entry name" value="HYDROXYSTEROID DEHYDROGENASE-LIKE PROTEIN 2"/>
    <property type="match status" value="1"/>
</dbReference>
<evidence type="ECO:0000313" key="3">
    <source>
        <dbReference type="Proteomes" id="UP000268162"/>
    </source>
</evidence>
<dbReference type="STRING" id="215637.A0A4P9ZSX9"/>
<evidence type="ECO:0000313" key="2">
    <source>
        <dbReference type="EMBL" id="RKP36535.1"/>
    </source>
</evidence>
<feature type="region of interest" description="Disordered" evidence="1">
    <location>
        <begin position="268"/>
        <end position="295"/>
    </location>
</feature>
<protein>
    <recommendedName>
        <fullName evidence="4">Short chain dehydrogenase</fullName>
    </recommendedName>
</protein>
<dbReference type="InterPro" id="IPR002347">
    <property type="entry name" value="SDR_fam"/>
</dbReference>
<dbReference type="Proteomes" id="UP000268162">
    <property type="component" value="Unassembled WGS sequence"/>
</dbReference>